<dbReference type="Gene3D" id="4.10.240.10">
    <property type="entry name" value="Zn(2)-C6 fungal-type DNA-binding domain"/>
    <property type="match status" value="1"/>
</dbReference>
<feature type="region of interest" description="Disordered" evidence="7">
    <location>
        <begin position="622"/>
        <end position="650"/>
    </location>
</feature>
<proteinExistence type="predicted"/>
<evidence type="ECO:0000256" key="6">
    <source>
        <dbReference type="PROSITE-ProRule" id="PRU00042"/>
    </source>
</evidence>
<evidence type="ECO:0000313" key="11">
    <source>
        <dbReference type="Proteomes" id="UP000434172"/>
    </source>
</evidence>
<keyword evidence="1" id="KW-0479">Metal-binding</keyword>
<dbReference type="Proteomes" id="UP000434172">
    <property type="component" value="Unassembled WGS sequence"/>
</dbReference>
<dbReference type="AlphaFoldDB" id="A0A8H3ZR53"/>
<protein>
    <submittedName>
        <fullName evidence="10">C2H2 type zinc finger domain protein</fullName>
    </submittedName>
</protein>
<evidence type="ECO:0000256" key="2">
    <source>
        <dbReference type="ARBA" id="ARBA00022833"/>
    </source>
</evidence>
<reference evidence="10 11" key="1">
    <citation type="submission" date="2019-12" db="EMBL/GenBank/DDBJ databases">
        <title>A genome sequence resource for the geographically widespread anthracnose pathogen Colletotrichum asianum.</title>
        <authorList>
            <person name="Meng Y."/>
        </authorList>
    </citation>
    <scope>NUCLEOTIDE SEQUENCE [LARGE SCALE GENOMIC DNA]</scope>
    <source>
        <strain evidence="10 11">ICMP 18580</strain>
    </source>
</reference>
<keyword evidence="4" id="KW-0804">Transcription</keyword>
<dbReference type="GO" id="GO:0000981">
    <property type="term" value="F:DNA-binding transcription factor activity, RNA polymerase II-specific"/>
    <property type="evidence" value="ECO:0007669"/>
    <property type="project" value="InterPro"/>
</dbReference>
<evidence type="ECO:0000259" key="8">
    <source>
        <dbReference type="PROSITE" id="PS50048"/>
    </source>
</evidence>
<feature type="domain" description="C2H2-type" evidence="9">
    <location>
        <begin position="3"/>
        <end position="32"/>
    </location>
</feature>
<dbReference type="InterPro" id="IPR013901">
    <property type="entry name" value="Anthrone_oxy"/>
</dbReference>
<dbReference type="PANTHER" id="PTHR47660">
    <property type="entry name" value="TRANSCRIPTION FACTOR WITH C2H2 AND ZN(2)-CYS(6) DNA BINDING DOMAIN (EUROFUNG)-RELATED-RELATED"/>
    <property type="match status" value="1"/>
</dbReference>
<keyword evidence="3" id="KW-0805">Transcription regulation</keyword>
<dbReference type="PROSITE" id="PS50157">
    <property type="entry name" value="ZINC_FINGER_C2H2_2"/>
    <property type="match status" value="1"/>
</dbReference>
<feature type="domain" description="Zn(2)-C6 fungal-type" evidence="8">
    <location>
        <begin position="111"/>
        <end position="141"/>
    </location>
</feature>
<keyword evidence="11" id="KW-1185">Reference proteome</keyword>
<dbReference type="InterPro" id="IPR013087">
    <property type="entry name" value="Znf_C2H2_type"/>
</dbReference>
<evidence type="ECO:0000259" key="9">
    <source>
        <dbReference type="PROSITE" id="PS50157"/>
    </source>
</evidence>
<dbReference type="PROSITE" id="PS00463">
    <property type="entry name" value="ZN2_CY6_FUNGAL_1"/>
    <property type="match status" value="1"/>
</dbReference>
<evidence type="ECO:0000256" key="4">
    <source>
        <dbReference type="ARBA" id="ARBA00023163"/>
    </source>
</evidence>
<dbReference type="InterPro" id="IPR001138">
    <property type="entry name" value="Zn2Cys6_DnaBD"/>
</dbReference>
<dbReference type="EMBL" id="WOWK01000012">
    <property type="protein sequence ID" value="KAF0329424.1"/>
    <property type="molecule type" value="Genomic_DNA"/>
</dbReference>
<feature type="region of interest" description="Disordered" evidence="7">
    <location>
        <begin position="125"/>
        <end position="163"/>
    </location>
</feature>
<dbReference type="SUPFAM" id="SSF57701">
    <property type="entry name" value="Zn2/Cys6 DNA-binding domain"/>
    <property type="match status" value="1"/>
</dbReference>
<gene>
    <name evidence="10" type="ORF">GQ607_003373</name>
</gene>
<dbReference type="Gene3D" id="3.30.160.60">
    <property type="entry name" value="Classic Zinc Finger"/>
    <property type="match status" value="1"/>
</dbReference>
<dbReference type="CDD" id="cd12148">
    <property type="entry name" value="fungal_TF_MHR"/>
    <property type="match status" value="1"/>
</dbReference>
<comment type="caution">
    <text evidence="10">The sequence shown here is derived from an EMBL/GenBank/DDBJ whole genome shotgun (WGS) entry which is preliminary data.</text>
</comment>
<accession>A0A8H3ZR53</accession>
<dbReference type="InterPro" id="IPR007219">
    <property type="entry name" value="XnlR_reg_dom"/>
</dbReference>
<dbReference type="InterPro" id="IPR036864">
    <property type="entry name" value="Zn2-C6_fun-type_DNA-bd_sf"/>
</dbReference>
<dbReference type="PROSITE" id="PS50048">
    <property type="entry name" value="ZN2_CY6_FUNGAL_2"/>
    <property type="match status" value="1"/>
</dbReference>
<feature type="non-terminal residue" evidence="10">
    <location>
        <position position="1"/>
    </location>
</feature>
<dbReference type="SMART" id="SM00066">
    <property type="entry name" value="GAL4"/>
    <property type="match status" value="1"/>
</dbReference>
<dbReference type="Pfam" id="PF00172">
    <property type="entry name" value="Zn_clus"/>
    <property type="match status" value="1"/>
</dbReference>
<evidence type="ECO:0000256" key="3">
    <source>
        <dbReference type="ARBA" id="ARBA00023015"/>
    </source>
</evidence>
<dbReference type="Pfam" id="PF08592">
    <property type="entry name" value="Anthrone_oxy"/>
    <property type="match status" value="1"/>
</dbReference>
<keyword evidence="2" id="KW-0862">Zinc</keyword>
<keyword evidence="5" id="KW-0539">Nucleus</keyword>
<name>A0A8H3ZR53_9PEZI</name>
<dbReference type="GO" id="GO:0008270">
    <property type="term" value="F:zinc ion binding"/>
    <property type="evidence" value="ECO:0007669"/>
    <property type="project" value="UniProtKB-KW"/>
</dbReference>
<dbReference type="GO" id="GO:0003677">
    <property type="term" value="F:DNA binding"/>
    <property type="evidence" value="ECO:0007669"/>
    <property type="project" value="InterPro"/>
</dbReference>
<dbReference type="Pfam" id="PF04082">
    <property type="entry name" value="Fungal_trans"/>
    <property type="match status" value="1"/>
</dbReference>
<evidence type="ECO:0000313" key="10">
    <source>
        <dbReference type="EMBL" id="KAF0329424.1"/>
    </source>
</evidence>
<keyword evidence="6" id="KW-0863">Zinc-finger</keyword>
<evidence type="ECO:0000256" key="7">
    <source>
        <dbReference type="SAM" id="MobiDB-lite"/>
    </source>
</evidence>
<dbReference type="OrthoDB" id="10018191at2759"/>
<organism evidence="10 11">
    <name type="scientific">Colletotrichum asianum</name>
    <dbReference type="NCBI Taxonomy" id="702518"/>
    <lineage>
        <taxon>Eukaryota</taxon>
        <taxon>Fungi</taxon>
        <taxon>Dikarya</taxon>
        <taxon>Ascomycota</taxon>
        <taxon>Pezizomycotina</taxon>
        <taxon>Sordariomycetes</taxon>
        <taxon>Hypocreomycetidae</taxon>
        <taxon>Glomerellales</taxon>
        <taxon>Glomerellaceae</taxon>
        <taxon>Colletotrichum</taxon>
        <taxon>Colletotrichum gloeosporioides species complex</taxon>
    </lineage>
</organism>
<dbReference type="SUPFAM" id="SSF57667">
    <property type="entry name" value="beta-beta-alpha zinc fingers"/>
    <property type="match status" value="1"/>
</dbReference>
<dbReference type="CDD" id="cd00067">
    <property type="entry name" value="GAL4"/>
    <property type="match status" value="1"/>
</dbReference>
<dbReference type="PROSITE" id="PS00028">
    <property type="entry name" value="ZINC_FINGER_C2H2_1"/>
    <property type="match status" value="1"/>
</dbReference>
<feature type="region of interest" description="Disordered" evidence="7">
    <location>
        <begin position="62"/>
        <end position="86"/>
    </location>
</feature>
<sequence length="1144" mass="130284">MPFTCDHDGCGRSYLRKEHLTRHKKEHAATPSFCCPSCGTKFTRGYVNTVTASTVVVVATRHPRPSRVGRKRTRTRTTSRLTRGKHHNRDTLRRHMVLHGPTAPPTRVAQACVPCHRTKTRCDGQQPSCSTCNDKGRSCEWPQPRGKQPSPGRAVGSSPSTGSSMLAACMAPSNPVIMPDPLTTGMSPTGLLTQIIMPPAPMTMTDTFDFAPGSMLDEGMRMQLQRVYFDHFHPQWPMLHRETFESTMQPKLLMQAVITVGLWFASAPGSRDLAIRFHDHLLIEVGNGILELLEQSRRGMLSPRVDLLPIFQAMLISTILVPYRADKTMENVMMTLKATGLYDQSKINAASQLCGNSGYPWVFRESCQRLAVFQFKLHLILQAVFTTIYPALRISRNAEPAMLRVKVLMPLMMWDGPAAQWFGMIPTDPELMDDQGDEELLIISRMCDKAVMMMDNKPLIPLLSWGRCLGMTIWCWCMKHTESDRDFIENIKPFTEPSFDMAEGINWTRVLQLVNLAGAAHLVGYQYGSDKLAMHSIVQLRDKDLITELWFRGWDFGRKYGPTMVTGTAAVFGFLAWKDGTESPAFIYNLAAAVLMGSVAPYTQFRVFPVNDKLLAEHERIVNPKKNDGASGGASLEEGPSPHDTDAVATPNLNTLPGEILINIAEYLQPEIFPASDPERTYISTDGMTCQYYPWAPHFPASYRHHRDEIKGYHRRHADRKTLSHLRKGGRPKPCRDVINFSLTSRRIFFALYVSRYRAPVAVGHRNVRSLLANIAKRNRLQDFICEMTVVYDMFEQSSCEPWNWFPLLRLKNRVNADTLELKMLRSLDVALEPWVKEPKHVVDWCRLLPKLPALERISFKHFRCLELHLPHLPRITEAHFYNCAPWNSSWRDTRPQAELILKKLPALRSLAAYNSLHASWGVDDCKSQHLNPIAPQLEFLGWSHKHSGACLNSFLEAEIPLSSLTRVKRLSLCWYHFRNSDLSSFEKLPTELLVEIAKHLQDDANFPHIGPPLKYISAESVVENYWSRDLLSYKPTEDGTEPPAYKEFKRRNQDIQNLTATSSHLFAACGTVIYRTPVIHGDDEMVARFFERITSHPVVQTYIQHLSIQTLWYTQTSIRPYFKPELLNNLVNLRSLEIRDYMG</sequence>
<evidence type="ECO:0000256" key="5">
    <source>
        <dbReference type="ARBA" id="ARBA00023242"/>
    </source>
</evidence>
<dbReference type="GO" id="GO:0006351">
    <property type="term" value="P:DNA-templated transcription"/>
    <property type="evidence" value="ECO:0007669"/>
    <property type="project" value="InterPro"/>
</dbReference>
<dbReference type="InterPro" id="IPR036236">
    <property type="entry name" value="Znf_C2H2_sf"/>
</dbReference>
<evidence type="ECO:0000256" key="1">
    <source>
        <dbReference type="ARBA" id="ARBA00022723"/>
    </source>
</evidence>